<dbReference type="OrthoDB" id="9058532at2"/>
<dbReference type="InterPro" id="IPR050509">
    <property type="entry name" value="CoA-transferase_III"/>
</dbReference>
<dbReference type="Pfam" id="PF02515">
    <property type="entry name" value="CoA_transf_3"/>
    <property type="match status" value="1"/>
</dbReference>
<proteinExistence type="predicted"/>
<dbReference type="KEGG" id="cser:CCO03_15185"/>
<evidence type="ECO:0000313" key="2">
    <source>
        <dbReference type="Proteomes" id="UP000196138"/>
    </source>
</evidence>
<protein>
    <recommendedName>
        <fullName evidence="3">Carnitine dehydratase</fullName>
    </recommendedName>
</protein>
<evidence type="ECO:0000313" key="1">
    <source>
        <dbReference type="EMBL" id="ARU06894.1"/>
    </source>
</evidence>
<dbReference type="InterPro" id="IPR003673">
    <property type="entry name" value="CoA-Trfase_fam_III"/>
</dbReference>
<dbReference type="AlphaFoldDB" id="A0A1Y0ET94"/>
<name>A0A1Y0ET94_9BURK</name>
<dbReference type="EMBL" id="CP021455">
    <property type="protein sequence ID" value="ARU06894.1"/>
    <property type="molecule type" value="Genomic_DNA"/>
</dbReference>
<evidence type="ECO:0008006" key="3">
    <source>
        <dbReference type="Google" id="ProtNLM"/>
    </source>
</evidence>
<dbReference type="SUPFAM" id="SSF89796">
    <property type="entry name" value="CoA-transferase family III (CaiB/BaiF)"/>
    <property type="match status" value="2"/>
</dbReference>
<sequence length="492" mass="51816">MSSTPPSLTTPLPPPSATAVLHALWQDLDLPSADLTRVRLTGANPGFSSSFALGEAAQAAVAASTLMSSSLGQWRQPQVQPLVAHVDMAHALAETTGYFTLASQRPAQWAPTSGLYPCGEAIGEPGWVRIHANFAHHRDGALHLLGLPTGDATTREQVQAALRHVSAQAFEAQAAERGLVVAAARTRAAWLAHPQQAAVAAQPLVALTPLDDGQPAAPLRWRPLADAAPPLQGLRVLDLTRILAGPVAARTLAAHGASVLMVNSPHLPNIEAIADVSRGKRSAWLDLRATADRERLHQLVGDAQVFLQGYHPGGLAALGFGPEALARARPGLVYASLSAYGRQGPWADRRGFDSLVQTVCGLNLAEAQALGTLEPQALPVQILDYCAGFLLAFGIQAALWRQQTQGGSWHVAVNLARVAEWLWSLGQRQPPSTATQPAAAGVPDAVAPFLETLDSGFGPLCAVRHSGQLLNRPVHWPHPAAPPGSAPAAWWS</sequence>
<dbReference type="PANTHER" id="PTHR48228">
    <property type="entry name" value="SUCCINYL-COA--D-CITRAMALATE COA-TRANSFERASE"/>
    <property type="match status" value="1"/>
</dbReference>
<dbReference type="InterPro" id="IPR023606">
    <property type="entry name" value="CoA-Trfase_III_dom_1_sf"/>
</dbReference>
<dbReference type="Proteomes" id="UP000196138">
    <property type="component" value="Chromosome"/>
</dbReference>
<dbReference type="RefSeq" id="WP_087284767.1">
    <property type="nucleotide sequence ID" value="NZ_CP021455.1"/>
</dbReference>
<dbReference type="Gene3D" id="3.40.50.10540">
    <property type="entry name" value="Crotonobetainyl-coa:carnitine coa-transferase, domain 1"/>
    <property type="match status" value="1"/>
</dbReference>
<accession>A0A1Y0ET94</accession>
<gene>
    <name evidence="1" type="ORF">CCO03_15185</name>
</gene>
<reference evidence="1 2" key="1">
    <citation type="submission" date="2017-05" db="EMBL/GenBank/DDBJ databases">
        <authorList>
            <person name="Song R."/>
            <person name="Chenine A.L."/>
            <person name="Ruprecht R.M."/>
        </authorList>
    </citation>
    <scope>NUCLEOTIDE SEQUENCE [LARGE SCALE GENOMIC DNA]</scope>
    <source>
        <strain evidence="1 2">DSM 26136</strain>
    </source>
</reference>
<organism evidence="1 2">
    <name type="scientific">Comamonas serinivorans</name>
    <dbReference type="NCBI Taxonomy" id="1082851"/>
    <lineage>
        <taxon>Bacteria</taxon>
        <taxon>Pseudomonadati</taxon>
        <taxon>Pseudomonadota</taxon>
        <taxon>Betaproteobacteria</taxon>
        <taxon>Burkholderiales</taxon>
        <taxon>Comamonadaceae</taxon>
        <taxon>Comamonas</taxon>
    </lineage>
</organism>
<dbReference type="GO" id="GO:0003824">
    <property type="term" value="F:catalytic activity"/>
    <property type="evidence" value="ECO:0007669"/>
    <property type="project" value="InterPro"/>
</dbReference>
<keyword evidence="2" id="KW-1185">Reference proteome</keyword>
<dbReference type="PANTHER" id="PTHR48228:SF4">
    <property type="entry name" value="BLR3030 PROTEIN"/>
    <property type="match status" value="1"/>
</dbReference>